<dbReference type="OrthoDB" id="5812619at2759"/>
<dbReference type="EMBL" id="KZ288379">
    <property type="protein sequence ID" value="PBC26551.1"/>
    <property type="molecule type" value="Genomic_DNA"/>
</dbReference>
<dbReference type="InterPro" id="IPR051651">
    <property type="entry name" value="DMTF1_DNA-bind_reg"/>
</dbReference>
<organism evidence="4 5">
    <name type="scientific">Apis cerana cerana</name>
    <name type="common">Oriental honeybee</name>
    <dbReference type="NCBI Taxonomy" id="94128"/>
    <lineage>
        <taxon>Eukaryota</taxon>
        <taxon>Metazoa</taxon>
        <taxon>Ecdysozoa</taxon>
        <taxon>Arthropoda</taxon>
        <taxon>Hexapoda</taxon>
        <taxon>Insecta</taxon>
        <taxon>Pterygota</taxon>
        <taxon>Neoptera</taxon>
        <taxon>Endopterygota</taxon>
        <taxon>Hymenoptera</taxon>
        <taxon>Apocrita</taxon>
        <taxon>Aculeata</taxon>
        <taxon>Apoidea</taxon>
        <taxon>Anthophila</taxon>
        <taxon>Apidae</taxon>
        <taxon>Apis</taxon>
    </lineage>
</organism>
<dbReference type="Proteomes" id="UP000242457">
    <property type="component" value="Unassembled WGS sequence"/>
</dbReference>
<evidence type="ECO:0000313" key="4">
    <source>
        <dbReference type="EMBL" id="PBC26551.1"/>
    </source>
</evidence>
<keyword evidence="3" id="KW-0539">Nucleus</keyword>
<dbReference type="GO" id="GO:0005634">
    <property type="term" value="C:nucleus"/>
    <property type="evidence" value="ECO:0007669"/>
    <property type="project" value="UniProtKB-SubCell"/>
</dbReference>
<dbReference type="GO" id="GO:0000981">
    <property type="term" value="F:DNA-binding transcription factor activity, RNA polymerase II-specific"/>
    <property type="evidence" value="ECO:0007669"/>
    <property type="project" value="TreeGrafter"/>
</dbReference>
<proteinExistence type="predicted"/>
<dbReference type="GO" id="GO:0000978">
    <property type="term" value="F:RNA polymerase II cis-regulatory region sequence-specific DNA binding"/>
    <property type="evidence" value="ECO:0007669"/>
    <property type="project" value="TreeGrafter"/>
</dbReference>
<dbReference type="SUPFAM" id="SSF46689">
    <property type="entry name" value="Homeodomain-like"/>
    <property type="match status" value="1"/>
</dbReference>
<keyword evidence="5" id="KW-1185">Reference proteome</keyword>
<dbReference type="InterPro" id="IPR009057">
    <property type="entry name" value="Homeodomain-like_sf"/>
</dbReference>
<dbReference type="AlphaFoldDB" id="A0A2A3E671"/>
<sequence>MSVDDVNLIVQQIKEANKLCKEDRQVKYLKELNVQLKNPVLPQHEIETRAGSRPPKNEEIERFKQITFIKKGCYDSVEDKIIKNNWKEFCKLHKWNSKKVEPFLLLREGNKTYIRSKKQRRKFVQFLADGLSNRTLYSVYHRFRNLYANHFQRRFYPEEDEMILNYLEHNANLDQKRKYTDLAKVLKRTRASIWRRYKLLKKKKQKESDQEK</sequence>
<dbReference type="STRING" id="94128.A0A2A3E671"/>
<evidence type="ECO:0000256" key="3">
    <source>
        <dbReference type="ARBA" id="ARBA00023242"/>
    </source>
</evidence>
<evidence type="ECO:0000313" key="5">
    <source>
        <dbReference type="Proteomes" id="UP000242457"/>
    </source>
</evidence>
<reference evidence="4 5" key="1">
    <citation type="submission" date="2014-07" db="EMBL/GenBank/DDBJ databases">
        <title>Genomic and transcriptomic analysis on Apis cerana provide comprehensive insights into honey bee biology.</title>
        <authorList>
            <person name="Diao Q."/>
            <person name="Sun L."/>
            <person name="Zheng H."/>
            <person name="Zheng H."/>
            <person name="Xu S."/>
            <person name="Wang S."/>
            <person name="Zeng Z."/>
            <person name="Hu F."/>
            <person name="Su S."/>
            <person name="Wu J."/>
        </authorList>
    </citation>
    <scope>NUCLEOTIDE SEQUENCE [LARGE SCALE GENOMIC DNA]</scope>
    <source>
        <tissue evidence="4">Pupae without intestine</tissue>
    </source>
</reference>
<evidence type="ECO:0000256" key="1">
    <source>
        <dbReference type="ARBA" id="ARBA00004123"/>
    </source>
</evidence>
<keyword evidence="2" id="KW-0238">DNA-binding</keyword>
<comment type="subcellular location">
    <subcellularLocation>
        <location evidence="1">Nucleus</location>
    </subcellularLocation>
</comment>
<dbReference type="PANTHER" id="PTHR46380:SF2">
    <property type="entry name" value="CYCLIN-D-BINDING MYB-LIKE TRANSCRIPTION FACTOR 1"/>
    <property type="match status" value="1"/>
</dbReference>
<gene>
    <name evidence="4" type="ORF">APICC_01173</name>
</gene>
<protein>
    <submittedName>
        <fullName evidence="4">Uncharacterized protein</fullName>
    </submittedName>
</protein>
<dbReference type="PANTHER" id="PTHR46380">
    <property type="entry name" value="CYCLIN-D-BINDING MYB-LIKE TRANSCRIPTION FACTOR 1"/>
    <property type="match status" value="1"/>
</dbReference>
<accession>A0A2A3E671</accession>
<name>A0A2A3E671_APICC</name>
<evidence type="ECO:0000256" key="2">
    <source>
        <dbReference type="ARBA" id="ARBA00023125"/>
    </source>
</evidence>